<proteinExistence type="predicted"/>
<dbReference type="GO" id="GO:0015074">
    <property type="term" value="P:DNA integration"/>
    <property type="evidence" value="ECO:0007669"/>
    <property type="project" value="UniProtKB-KW"/>
</dbReference>
<dbReference type="PANTHER" id="PTHR42648">
    <property type="entry name" value="TRANSPOSASE, PUTATIVE-RELATED"/>
    <property type="match status" value="1"/>
</dbReference>
<dbReference type="GO" id="GO:0006310">
    <property type="term" value="P:DNA recombination"/>
    <property type="evidence" value="ECO:0007669"/>
    <property type="project" value="UniProtKB-KW"/>
</dbReference>
<evidence type="ECO:0000259" key="13">
    <source>
        <dbReference type="Pfam" id="PF25597"/>
    </source>
</evidence>
<evidence type="ECO:0000256" key="11">
    <source>
        <dbReference type="SAM" id="MobiDB-lite"/>
    </source>
</evidence>
<dbReference type="AlphaFoldDB" id="A0A4Y1RUM2"/>
<reference evidence="14" key="1">
    <citation type="journal article" date="2019" name="Science">
        <title>Mutation of a bHLH transcription factor allowed almond domestication.</title>
        <authorList>
            <person name="Sanchez-Perez R."/>
            <person name="Pavan S."/>
            <person name="Mazzeo R."/>
            <person name="Moldovan C."/>
            <person name="Aiese Cigliano R."/>
            <person name="Del Cueto J."/>
            <person name="Ricciardi F."/>
            <person name="Lotti C."/>
            <person name="Ricciardi L."/>
            <person name="Dicenta F."/>
            <person name="Lopez-Marques R.L."/>
            <person name="Lindberg Moller B."/>
        </authorList>
    </citation>
    <scope>NUCLEOTIDE SEQUENCE</scope>
</reference>
<dbReference type="InterPro" id="IPR039537">
    <property type="entry name" value="Retrotran_Ty1/copia-like"/>
</dbReference>
<dbReference type="GO" id="GO:0003964">
    <property type="term" value="F:RNA-directed DNA polymerase activity"/>
    <property type="evidence" value="ECO:0007669"/>
    <property type="project" value="UniProtKB-KW"/>
</dbReference>
<evidence type="ECO:0000256" key="4">
    <source>
        <dbReference type="ARBA" id="ARBA00022801"/>
    </source>
</evidence>
<dbReference type="GO" id="GO:0004519">
    <property type="term" value="F:endonuclease activity"/>
    <property type="evidence" value="ECO:0007669"/>
    <property type="project" value="UniProtKB-KW"/>
</dbReference>
<gene>
    <name evidence="14" type="ORF">Prudu_019622</name>
</gene>
<keyword evidence="9" id="KW-0233">DNA recombination</keyword>
<feature type="compositionally biased region" description="Polar residues" evidence="11">
    <location>
        <begin position="138"/>
        <end position="158"/>
    </location>
</feature>
<dbReference type="InterPro" id="IPR057670">
    <property type="entry name" value="SH3_retrovirus"/>
</dbReference>
<feature type="region of interest" description="Disordered" evidence="11">
    <location>
        <begin position="122"/>
        <end position="174"/>
    </location>
</feature>
<keyword evidence="10" id="KW-0511">Multifunctional enzyme</keyword>
<keyword evidence="8" id="KW-0548">Nucleotidyltransferase</keyword>
<dbReference type="Pfam" id="PF25597">
    <property type="entry name" value="SH3_retrovirus"/>
    <property type="match status" value="1"/>
</dbReference>
<dbReference type="InterPro" id="IPR043502">
    <property type="entry name" value="DNA/RNA_pol_sf"/>
</dbReference>
<evidence type="ECO:0000259" key="12">
    <source>
        <dbReference type="Pfam" id="PF07727"/>
    </source>
</evidence>
<evidence type="ECO:0000256" key="5">
    <source>
        <dbReference type="ARBA" id="ARBA00022842"/>
    </source>
</evidence>
<evidence type="ECO:0000256" key="3">
    <source>
        <dbReference type="ARBA" id="ARBA00022759"/>
    </source>
</evidence>
<evidence type="ECO:0000256" key="9">
    <source>
        <dbReference type="ARBA" id="ARBA00023172"/>
    </source>
</evidence>
<feature type="domain" description="Retroviral polymerase SH3-like" evidence="13">
    <location>
        <begin position="49"/>
        <end position="112"/>
    </location>
</feature>
<dbReference type="PANTHER" id="PTHR42648:SF11">
    <property type="entry name" value="TRANSPOSON TY4-P GAG-POL POLYPROTEIN"/>
    <property type="match status" value="1"/>
</dbReference>
<organism evidence="14">
    <name type="scientific">Prunus dulcis</name>
    <name type="common">Almond</name>
    <name type="synonym">Amygdalus dulcis</name>
    <dbReference type="NCBI Taxonomy" id="3755"/>
    <lineage>
        <taxon>Eukaryota</taxon>
        <taxon>Viridiplantae</taxon>
        <taxon>Streptophyta</taxon>
        <taxon>Embryophyta</taxon>
        <taxon>Tracheophyta</taxon>
        <taxon>Spermatophyta</taxon>
        <taxon>Magnoliopsida</taxon>
        <taxon>eudicotyledons</taxon>
        <taxon>Gunneridae</taxon>
        <taxon>Pentapetalae</taxon>
        <taxon>rosids</taxon>
        <taxon>fabids</taxon>
        <taxon>Rosales</taxon>
        <taxon>Rosaceae</taxon>
        <taxon>Amygdaloideae</taxon>
        <taxon>Amygdaleae</taxon>
        <taxon>Prunus</taxon>
    </lineage>
</organism>
<evidence type="ECO:0000256" key="6">
    <source>
        <dbReference type="ARBA" id="ARBA00022908"/>
    </source>
</evidence>
<keyword evidence="8" id="KW-0808">Transferase</keyword>
<dbReference type="GO" id="GO:0016787">
    <property type="term" value="F:hydrolase activity"/>
    <property type="evidence" value="ECO:0007669"/>
    <property type="project" value="UniProtKB-KW"/>
</dbReference>
<keyword evidence="7" id="KW-0695">RNA-directed DNA polymerase</keyword>
<dbReference type="SUPFAM" id="SSF56672">
    <property type="entry name" value="DNA/RNA polymerases"/>
    <property type="match status" value="1"/>
</dbReference>
<dbReference type="GO" id="GO:0003887">
    <property type="term" value="F:DNA-directed DNA polymerase activity"/>
    <property type="evidence" value="ECO:0007669"/>
    <property type="project" value="UniProtKB-KW"/>
</dbReference>
<dbReference type="GO" id="GO:0046872">
    <property type="term" value="F:metal ion binding"/>
    <property type="evidence" value="ECO:0007669"/>
    <property type="project" value="UniProtKB-KW"/>
</dbReference>
<evidence type="ECO:0000256" key="7">
    <source>
        <dbReference type="ARBA" id="ARBA00022918"/>
    </source>
</evidence>
<protein>
    <submittedName>
        <fullName evidence="14">Multidrug resistance-associated protein 9</fullName>
    </submittedName>
</protein>
<keyword evidence="6" id="KW-0229">DNA integration</keyword>
<feature type="domain" description="Reverse transcriptase Ty1/copia-type" evidence="12">
    <location>
        <begin position="228"/>
        <end position="355"/>
    </location>
</feature>
<keyword evidence="5" id="KW-0460">Magnesium</keyword>
<accession>A0A4Y1RUM2</accession>
<keyword evidence="1" id="KW-0540">Nuclease</keyword>
<evidence type="ECO:0000256" key="1">
    <source>
        <dbReference type="ARBA" id="ARBA00022722"/>
    </source>
</evidence>
<dbReference type="InterPro" id="IPR013103">
    <property type="entry name" value="RVT_2"/>
</dbReference>
<evidence type="ECO:0000256" key="10">
    <source>
        <dbReference type="ARBA" id="ARBA00023268"/>
    </source>
</evidence>
<keyword evidence="8" id="KW-0239">DNA-directed DNA polymerase</keyword>
<evidence type="ECO:0000256" key="2">
    <source>
        <dbReference type="ARBA" id="ARBA00022723"/>
    </source>
</evidence>
<dbReference type="EMBL" id="AP019303">
    <property type="protein sequence ID" value="BBH07635.1"/>
    <property type="molecule type" value="Genomic_DNA"/>
</dbReference>
<evidence type="ECO:0000313" key="14">
    <source>
        <dbReference type="EMBL" id="BBH07635.1"/>
    </source>
</evidence>
<keyword evidence="4" id="KW-0378">Hydrolase</keyword>
<evidence type="ECO:0000256" key="8">
    <source>
        <dbReference type="ARBA" id="ARBA00022932"/>
    </source>
</evidence>
<name>A0A4Y1RUM2_PRUDU</name>
<keyword evidence="3" id="KW-0255">Endonuclease</keyword>
<keyword evidence="2" id="KW-0479">Metal-binding</keyword>
<sequence length="356" mass="40664">MLIKFWGEAVNTAVYILYRCPISALKNKTLFEAFSGRKPGVKHLRIFGSLCYTHIPSQLRHKLEETGENGVFVGYGTCEKGYKVFNMRTQKVIVSRSVMFDEKTLWNWEANDELHVSIPWDSSEESRITEGEEEFESPNQTLESPSVRSSPNAVTTSAQEKRQASPRPNEIETSEPYDHTCLKWKSLNEVFAQYKVSIVEPESFAEATQDEAWNQVMREEISMIEKDSTWEMVERPGNKPVVGVRWIFKTKLNLDGSIQKHKAKLVAKGYTQKPEVDFNETFAPIARLDIIRTLIALAAQKNGKIFQLDVKSAFLNGVLKEEVYIEQPEGFEVKGAKDKVYKLRKALYGLKQAPRA</sequence>
<dbReference type="Pfam" id="PF07727">
    <property type="entry name" value="RVT_2"/>
    <property type="match status" value="1"/>
</dbReference>